<dbReference type="AlphaFoldDB" id="A0A975WBT9"/>
<dbReference type="Proteomes" id="UP000182932">
    <property type="component" value="Unassembled WGS sequence"/>
</dbReference>
<evidence type="ECO:0000313" key="5">
    <source>
        <dbReference type="Proteomes" id="UP000182932"/>
    </source>
</evidence>
<dbReference type="PANTHER" id="PTHR37423:SF2">
    <property type="entry name" value="MEMBRANE-BOUND LYTIC MUREIN TRANSGLYCOSYLASE C"/>
    <property type="match status" value="1"/>
</dbReference>
<evidence type="ECO:0000259" key="3">
    <source>
        <dbReference type="Pfam" id="PF01464"/>
    </source>
</evidence>
<name>A0A975WBT9_9RHOB</name>
<dbReference type="Gene3D" id="1.10.530.10">
    <property type="match status" value="1"/>
</dbReference>
<reference evidence="4 5" key="1">
    <citation type="submission" date="2016-10" db="EMBL/GenBank/DDBJ databases">
        <authorList>
            <person name="Varghese N."/>
            <person name="Submissions S."/>
        </authorList>
    </citation>
    <scope>NUCLEOTIDE SEQUENCE [LARGE SCALE GENOMIC DNA]</scope>
    <source>
        <strain evidence="4 5">FF3</strain>
    </source>
</reference>
<comment type="caution">
    <text evidence="4">The sequence shown here is derived from an EMBL/GenBank/DDBJ whole genome shotgun (WGS) entry which is preliminary data.</text>
</comment>
<feature type="domain" description="Transglycosylase SLT" evidence="3">
    <location>
        <begin position="91"/>
        <end position="182"/>
    </location>
</feature>
<dbReference type="PANTHER" id="PTHR37423">
    <property type="entry name" value="SOLUBLE LYTIC MUREIN TRANSGLYCOSYLASE-RELATED"/>
    <property type="match status" value="1"/>
</dbReference>
<dbReference type="CDD" id="cd00254">
    <property type="entry name" value="LT-like"/>
    <property type="match status" value="1"/>
</dbReference>
<organism evidence="4 5">
    <name type="scientific">Marinovum algicola</name>
    <dbReference type="NCBI Taxonomy" id="42444"/>
    <lineage>
        <taxon>Bacteria</taxon>
        <taxon>Pseudomonadati</taxon>
        <taxon>Pseudomonadota</taxon>
        <taxon>Alphaproteobacteria</taxon>
        <taxon>Rhodobacterales</taxon>
        <taxon>Roseobacteraceae</taxon>
        <taxon>Marinovum</taxon>
    </lineage>
</organism>
<evidence type="ECO:0000313" key="4">
    <source>
        <dbReference type="EMBL" id="SEJ82268.1"/>
    </source>
</evidence>
<accession>A0A975WBT9</accession>
<evidence type="ECO:0000256" key="2">
    <source>
        <dbReference type="ARBA" id="ARBA00009387"/>
    </source>
</evidence>
<gene>
    <name evidence="4" type="ORF">SAMN04487940_11141</name>
</gene>
<dbReference type="RefSeq" id="WP_074837334.1">
    <property type="nucleotide sequence ID" value="NZ_FNYY01000011.1"/>
</dbReference>
<dbReference type="Pfam" id="PF01464">
    <property type="entry name" value="SLT"/>
    <property type="match status" value="1"/>
</dbReference>
<dbReference type="SUPFAM" id="SSF53955">
    <property type="entry name" value="Lysozyme-like"/>
    <property type="match status" value="1"/>
</dbReference>
<comment type="similarity">
    <text evidence="1">Belongs to the transglycosylase Slt family.</text>
</comment>
<sequence>MVLVMESDGTLRPSQRQEKFARTYTDGIGQGSAADDLKVLGEKAATVSTSASLPAPRVPKPHILAAIEETALRYAGHRGLRAADITVTTWLNLYRANIEIESGYNPHAVSRVGAIGLGQLMPDTAQLLGVDPRDWQQNLSGSAHYLAMMLAEFGDVRLALAAYNAGPEAVRKHAGIPPFTETRNHVQRVLAVVNRLEGASQ</sequence>
<dbReference type="EMBL" id="FNYY01000011">
    <property type="protein sequence ID" value="SEJ82268.1"/>
    <property type="molecule type" value="Genomic_DNA"/>
</dbReference>
<protein>
    <submittedName>
        <fullName evidence="4">Transglycosylase SLT domain-containing protein</fullName>
    </submittedName>
</protein>
<dbReference type="InterPro" id="IPR023346">
    <property type="entry name" value="Lysozyme-like_dom_sf"/>
</dbReference>
<dbReference type="GeneID" id="80819289"/>
<keyword evidence="5" id="KW-1185">Reference proteome</keyword>
<proteinExistence type="inferred from homology"/>
<evidence type="ECO:0000256" key="1">
    <source>
        <dbReference type="ARBA" id="ARBA00007734"/>
    </source>
</evidence>
<dbReference type="InterPro" id="IPR008258">
    <property type="entry name" value="Transglycosylase_SLT_dom_1"/>
</dbReference>
<comment type="similarity">
    <text evidence="2">Belongs to the virb1 family.</text>
</comment>